<dbReference type="SUPFAM" id="SSF46894">
    <property type="entry name" value="C-terminal effector domain of the bipartite response regulators"/>
    <property type="match status" value="1"/>
</dbReference>
<keyword evidence="6" id="KW-1185">Reference proteome</keyword>
<evidence type="ECO:0000313" key="6">
    <source>
        <dbReference type="Proteomes" id="UP000680038"/>
    </source>
</evidence>
<proteinExistence type="predicted"/>
<evidence type="ECO:0000256" key="3">
    <source>
        <dbReference type="ARBA" id="ARBA00023163"/>
    </source>
</evidence>
<dbReference type="Gene3D" id="1.10.10.10">
    <property type="entry name" value="Winged helix-like DNA-binding domain superfamily/Winged helix DNA-binding domain"/>
    <property type="match status" value="1"/>
</dbReference>
<keyword evidence="3" id="KW-0804">Transcription</keyword>
<protein>
    <recommendedName>
        <fullName evidence="4">HTH luxR-type domain-containing protein</fullName>
    </recommendedName>
</protein>
<dbReference type="InterPro" id="IPR016032">
    <property type="entry name" value="Sig_transdc_resp-reg_C-effctor"/>
</dbReference>
<dbReference type="PANTHER" id="PTHR44688">
    <property type="entry name" value="DNA-BINDING TRANSCRIPTIONAL ACTIVATOR DEVR_DOSR"/>
    <property type="match status" value="1"/>
</dbReference>
<dbReference type="GO" id="GO:0006355">
    <property type="term" value="P:regulation of DNA-templated transcription"/>
    <property type="evidence" value="ECO:0007669"/>
    <property type="project" value="InterPro"/>
</dbReference>
<reference evidence="5" key="1">
    <citation type="submission" date="2021-04" db="EMBL/GenBank/DDBJ databases">
        <authorList>
            <person name="Rodrigo-Torres L."/>
            <person name="Arahal R. D."/>
            <person name="Lucena T."/>
        </authorList>
    </citation>
    <scope>NUCLEOTIDE SEQUENCE</scope>
    <source>
        <strain evidence="5">CECT 9275</strain>
    </source>
</reference>
<dbReference type="Pfam" id="PF00196">
    <property type="entry name" value="GerE"/>
    <property type="match status" value="1"/>
</dbReference>
<feature type="domain" description="HTH luxR-type" evidence="4">
    <location>
        <begin position="11"/>
        <end position="76"/>
    </location>
</feature>
<dbReference type="AlphaFoldDB" id="A0A916J9R2"/>
<dbReference type="PROSITE" id="PS50043">
    <property type="entry name" value="HTH_LUXR_2"/>
    <property type="match status" value="1"/>
</dbReference>
<evidence type="ECO:0000313" key="5">
    <source>
        <dbReference type="EMBL" id="CAG4989374.1"/>
    </source>
</evidence>
<evidence type="ECO:0000256" key="1">
    <source>
        <dbReference type="ARBA" id="ARBA00023015"/>
    </source>
</evidence>
<name>A0A916J9R2_9BACT</name>
<dbReference type="PRINTS" id="PR00038">
    <property type="entry name" value="HTHLUXR"/>
</dbReference>
<accession>A0A916J9R2</accession>
<gene>
    <name evidence="5" type="ORF">DYBT9275_00278</name>
</gene>
<keyword evidence="1" id="KW-0805">Transcription regulation</keyword>
<organism evidence="5 6">
    <name type="scientific">Dyadobacter helix</name>
    <dbReference type="NCBI Taxonomy" id="2822344"/>
    <lineage>
        <taxon>Bacteria</taxon>
        <taxon>Pseudomonadati</taxon>
        <taxon>Bacteroidota</taxon>
        <taxon>Cytophagia</taxon>
        <taxon>Cytophagales</taxon>
        <taxon>Spirosomataceae</taxon>
        <taxon>Dyadobacter</taxon>
    </lineage>
</organism>
<dbReference type="PROSITE" id="PS00622">
    <property type="entry name" value="HTH_LUXR_1"/>
    <property type="match status" value="1"/>
</dbReference>
<evidence type="ECO:0000259" key="4">
    <source>
        <dbReference type="PROSITE" id="PS50043"/>
    </source>
</evidence>
<dbReference type="InterPro" id="IPR036388">
    <property type="entry name" value="WH-like_DNA-bd_sf"/>
</dbReference>
<dbReference type="RefSeq" id="WP_406566845.1">
    <property type="nucleotide sequence ID" value="NZ_CAJRAF010000001.1"/>
</dbReference>
<sequence length="91" mass="10753">MHTTRTHLETSHKNLQTLTPREWDVLLLIAEDNPSDEIADRLHITTASLKTYRARIAEKLTISGRDGVGRYARKNREYLRNMHKRLYFISF</sequence>
<dbReference type="SMART" id="SM00421">
    <property type="entry name" value="HTH_LUXR"/>
    <property type="match status" value="1"/>
</dbReference>
<keyword evidence="2" id="KW-0238">DNA-binding</keyword>
<evidence type="ECO:0000256" key="2">
    <source>
        <dbReference type="ARBA" id="ARBA00023125"/>
    </source>
</evidence>
<dbReference type="EMBL" id="CAJRAF010000001">
    <property type="protein sequence ID" value="CAG4989374.1"/>
    <property type="molecule type" value="Genomic_DNA"/>
</dbReference>
<dbReference type="InterPro" id="IPR000792">
    <property type="entry name" value="Tscrpt_reg_LuxR_C"/>
</dbReference>
<dbReference type="GO" id="GO:0003677">
    <property type="term" value="F:DNA binding"/>
    <property type="evidence" value="ECO:0007669"/>
    <property type="project" value="UniProtKB-KW"/>
</dbReference>
<dbReference type="PANTHER" id="PTHR44688:SF16">
    <property type="entry name" value="DNA-BINDING TRANSCRIPTIONAL ACTIVATOR DEVR_DOSR"/>
    <property type="match status" value="1"/>
</dbReference>
<dbReference type="Proteomes" id="UP000680038">
    <property type="component" value="Unassembled WGS sequence"/>
</dbReference>
<comment type="caution">
    <text evidence="5">The sequence shown here is derived from an EMBL/GenBank/DDBJ whole genome shotgun (WGS) entry which is preliminary data.</text>
</comment>